<gene>
    <name evidence="1" type="ORF">SFRICE_028257</name>
</gene>
<accession>A0A2H1WQ06</accession>
<reference evidence="1" key="1">
    <citation type="submission" date="2016-07" db="EMBL/GenBank/DDBJ databases">
        <authorList>
            <person name="Bretaudeau A."/>
        </authorList>
    </citation>
    <scope>NUCLEOTIDE SEQUENCE</scope>
    <source>
        <strain evidence="1">Rice</strain>
        <tissue evidence="1">Whole body</tissue>
    </source>
</reference>
<protein>
    <submittedName>
        <fullName evidence="1">SFRICE_028257</fullName>
    </submittedName>
</protein>
<evidence type="ECO:0000313" key="1">
    <source>
        <dbReference type="EMBL" id="SOQ55042.1"/>
    </source>
</evidence>
<name>A0A2H1WQ06_SPOFR</name>
<dbReference type="AlphaFoldDB" id="A0A2H1WQ06"/>
<sequence length="82" mass="8896">MDHAHGHPKHQMHYKYVAGFLGVVEKSGIGKRVIGPTLLILECFTLDPTDGATIAVSNINDRRIALATDDCHANVGCVQLDE</sequence>
<organism evidence="1">
    <name type="scientific">Spodoptera frugiperda</name>
    <name type="common">Fall armyworm</name>
    <dbReference type="NCBI Taxonomy" id="7108"/>
    <lineage>
        <taxon>Eukaryota</taxon>
        <taxon>Metazoa</taxon>
        <taxon>Ecdysozoa</taxon>
        <taxon>Arthropoda</taxon>
        <taxon>Hexapoda</taxon>
        <taxon>Insecta</taxon>
        <taxon>Pterygota</taxon>
        <taxon>Neoptera</taxon>
        <taxon>Endopterygota</taxon>
        <taxon>Lepidoptera</taxon>
        <taxon>Glossata</taxon>
        <taxon>Ditrysia</taxon>
        <taxon>Noctuoidea</taxon>
        <taxon>Noctuidae</taxon>
        <taxon>Amphipyrinae</taxon>
        <taxon>Spodoptera</taxon>
    </lineage>
</organism>
<dbReference type="EMBL" id="ODYU01010143">
    <property type="protein sequence ID" value="SOQ55042.1"/>
    <property type="molecule type" value="Genomic_DNA"/>
</dbReference>
<proteinExistence type="predicted"/>